<sequence>MNDTLATINVEQLSSAVNAVVQSTAIGQVPLDPSPPPAAGVPRSHQEGGSLTLPHGGTTQMVQPCTTHCGRPTGLRTAVPVPTEMSIPVTAVPSPPVTGSLPTTHQPATLPILHTQTVPPSGPVVLVPNAGVQAGQRMALLQRSTLNIQPQVPAKKLYTLKQIGSNWVLVPTQSQPAPAPAFINNAGLLKPVTGNPETVVYQSSTGIIQGTHINATQPVSSQRSNSSSLTRQQPPHVNMNIAIHLPNNGLAHPASGVTQVNRCGQQPAHPPIRTQTSQDSAHLLSQICNLITSTASPASVVQPAQTNPPQQIMIVPNQLGSSQLQSQPFTPQVTSLSSQFNVLPSGGQSGQSEAMPLASSTSISVPSVLTNSISNINLFSPPLNFGSQTQLLSPLTSQKGFHDNNSFSGFTNSMDLQPALLNQGPDVFNLQPQQVSPGLVKLSSLPSLITPPQERSRVMTCGVGVKSSGGIVQHNINHEVKKQQESWCSSCKSIVKCCPHQKPSVMVLDKVVETRARQSLPDLLMFKPSSVIPGETGVFAKHEIQMNTRFGPVVGKLADINSSTDLDAIGQKAWRIFSDGKLCQLLFTNDESCSNWMMFIKIAKKHNLMAFQSGAHIYFTSFQNILPGEELIVWYSKEYGRLRGIKDRKGTLDCQKCDRSFLDKTQLRHHLKEAHPSLRCPDKMHKCNVCSHVFSSSSKLRTHLLTHLGVKPHRCKICHKGFTDRSNLRAHSLIHTGVKQFTCQACNKSFRQKIHLVSHQVTHTGKRDLQCFVCEKMFARHSDLSYHMKQHREVKKVSCPVCDRRFYKDSQLMRHMKIHSGQRDHQCHLCGKGFITKYHLSRHLKSCERYERFRRKPWPGSNSLDSMTGVVSSTSDERHLVRPLAPEEAVEQQEYIPARRRHQMEEVQEATSSRVLRSSRGRPIRPKPVPTFMAELVSPPSRGQGSAKRKKRVPRKVSRLPDADADSGSMATHTVSVTLYEVQSDSSQAIGQAIGQPTSSLRRLVHDTISEETKETIPSDHSASISVYGVRGERTEGSTDPSSDQQQPCSTLSQLAISVPQESPIVLDCDNFVSSSSVTRSHLESSYAYTSSDAPGDDEIHDGSLTTPLFDLGESPSMSSAVQSMPAYNSQTFSLEEEDDSHSDAFAGSQEHCSSARSLFMTDAAISDSVARSSSQSLDHQTHVDSLAEDNHADAFSGGSREHCPSAQSLFMTDSTMPDSVASTSSQSLGHQAHGSSLAEDSLFSMDPSDEAGTSLPQHAGDSMNDIGVDLRAIERVLDSDDEEQCTDERRGDSPSENIEE</sequence>
<feature type="domain" description="C2H2-type" evidence="11">
    <location>
        <begin position="797"/>
        <end position="824"/>
    </location>
</feature>
<name>A0A7M7P1C2_STRPU</name>
<dbReference type="GeneID" id="115924933"/>
<feature type="domain" description="C2H2-type" evidence="11">
    <location>
        <begin position="769"/>
        <end position="796"/>
    </location>
</feature>
<evidence type="ECO:0000256" key="1">
    <source>
        <dbReference type="ARBA" id="ARBA00004123"/>
    </source>
</evidence>
<feature type="compositionally biased region" description="Basic residues" evidence="10">
    <location>
        <begin position="947"/>
        <end position="958"/>
    </location>
</feature>
<feature type="compositionally biased region" description="Polar residues" evidence="10">
    <location>
        <begin position="1116"/>
        <end position="1125"/>
    </location>
</feature>
<feature type="region of interest" description="Disordered" evidence="10">
    <location>
        <begin position="28"/>
        <end position="58"/>
    </location>
</feature>
<keyword evidence="6" id="KW-0805">Transcription regulation</keyword>
<evidence type="ECO:0000256" key="4">
    <source>
        <dbReference type="ARBA" id="ARBA00022771"/>
    </source>
</evidence>
<dbReference type="GO" id="GO:0005634">
    <property type="term" value="C:nucleus"/>
    <property type="evidence" value="ECO:0000318"/>
    <property type="project" value="GO_Central"/>
</dbReference>
<dbReference type="PANTHER" id="PTHR23226:SF416">
    <property type="entry name" value="FI01424P"/>
    <property type="match status" value="1"/>
</dbReference>
<dbReference type="InParanoid" id="A0A7M7P1C2"/>
<evidence type="ECO:0000313" key="14">
    <source>
        <dbReference type="Proteomes" id="UP000007110"/>
    </source>
</evidence>
<dbReference type="Pfam" id="PF00096">
    <property type="entry name" value="zf-C2H2"/>
    <property type="match status" value="6"/>
</dbReference>
<dbReference type="InterPro" id="IPR001214">
    <property type="entry name" value="SET_dom"/>
</dbReference>
<evidence type="ECO:0000256" key="6">
    <source>
        <dbReference type="ARBA" id="ARBA00023015"/>
    </source>
</evidence>
<dbReference type="FunFam" id="3.30.160.60:FF:000624">
    <property type="entry name" value="zinc finger protein 697"/>
    <property type="match status" value="1"/>
</dbReference>
<comment type="subcellular location">
    <subcellularLocation>
        <location evidence="1">Nucleus</location>
    </subcellularLocation>
</comment>
<evidence type="ECO:0000259" key="12">
    <source>
        <dbReference type="PROSITE" id="PS50280"/>
    </source>
</evidence>
<dbReference type="SMART" id="SM00355">
    <property type="entry name" value="ZnF_C2H2"/>
    <property type="match status" value="7"/>
</dbReference>
<dbReference type="PANTHER" id="PTHR23226">
    <property type="entry name" value="ZINC FINGER AND SCAN DOMAIN-CONTAINING"/>
    <property type="match status" value="1"/>
</dbReference>
<dbReference type="InterPro" id="IPR013087">
    <property type="entry name" value="Znf_C2H2_type"/>
</dbReference>
<reference evidence="13" key="2">
    <citation type="submission" date="2021-01" db="UniProtKB">
        <authorList>
            <consortium name="EnsemblMetazoa"/>
        </authorList>
    </citation>
    <scope>IDENTIFICATION</scope>
</reference>
<evidence type="ECO:0000259" key="11">
    <source>
        <dbReference type="PROSITE" id="PS50157"/>
    </source>
</evidence>
<evidence type="ECO:0008006" key="15">
    <source>
        <dbReference type="Google" id="ProtNLM"/>
    </source>
</evidence>
<evidence type="ECO:0000256" key="5">
    <source>
        <dbReference type="ARBA" id="ARBA00022833"/>
    </source>
</evidence>
<evidence type="ECO:0000256" key="7">
    <source>
        <dbReference type="ARBA" id="ARBA00023163"/>
    </source>
</evidence>
<dbReference type="KEGG" id="spu:115924933"/>
<dbReference type="OMA" id="ESWCISC"/>
<dbReference type="PROSITE" id="PS00028">
    <property type="entry name" value="ZINC_FINGER_C2H2_1"/>
    <property type="match status" value="6"/>
</dbReference>
<dbReference type="InterPro" id="IPR036236">
    <property type="entry name" value="Znf_C2H2_sf"/>
</dbReference>
<feature type="domain" description="SET" evidence="12">
    <location>
        <begin position="522"/>
        <end position="636"/>
    </location>
</feature>
<feature type="region of interest" description="Disordered" evidence="10">
    <location>
        <begin position="1088"/>
        <end position="1125"/>
    </location>
</feature>
<evidence type="ECO:0000256" key="10">
    <source>
        <dbReference type="SAM" id="MobiDB-lite"/>
    </source>
</evidence>
<feature type="domain" description="C2H2-type" evidence="11">
    <location>
        <begin position="652"/>
        <end position="680"/>
    </location>
</feature>
<dbReference type="SUPFAM" id="SSF57667">
    <property type="entry name" value="beta-beta-alpha zinc fingers"/>
    <property type="match status" value="3"/>
</dbReference>
<dbReference type="GO" id="GO:0010468">
    <property type="term" value="P:regulation of gene expression"/>
    <property type="evidence" value="ECO:0000318"/>
    <property type="project" value="GO_Central"/>
</dbReference>
<feature type="region of interest" description="Disordered" evidence="10">
    <location>
        <begin position="1216"/>
        <end position="1301"/>
    </location>
</feature>
<dbReference type="Pfam" id="PF21549">
    <property type="entry name" value="PRDM2_PR"/>
    <property type="match status" value="1"/>
</dbReference>
<feature type="domain" description="C2H2-type" evidence="11">
    <location>
        <begin position="685"/>
        <end position="712"/>
    </location>
</feature>
<dbReference type="RefSeq" id="XP_030843705.1">
    <property type="nucleotide sequence ID" value="XM_030987845.1"/>
</dbReference>
<keyword evidence="4 9" id="KW-0863">Zinc-finger</keyword>
<dbReference type="GO" id="GO:0008270">
    <property type="term" value="F:zinc ion binding"/>
    <property type="evidence" value="ECO:0007669"/>
    <property type="project" value="UniProtKB-KW"/>
</dbReference>
<dbReference type="PROSITE" id="PS50280">
    <property type="entry name" value="SET"/>
    <property type="match status" value="1"/>
</dbReference>
<keyword evidence="14" id="KW-1185">Reference proteome</keyword>
<feature type="domain" description="C2H2-type" evidence="11">
    <location>
        <begin position="741"/>
        <end position="768"/>
    </location>
</feature>
<evidence type="ECO:0000256" key="8">
    <source>
        <dbReference type="ARBA" id="ARBA00023242"/>
    </source>
</evidence>
<dbReference type="InterPro" id="IPR046341">
    <property type="entry name" value="SET_dom_sf"/>
</dbReference>
<keyword evidence="8" id="KW-0539">Nucleus</keyword>
<keyword evidence="5" id="KW-0862">Zinc</keyword>
<dbReference type="OrthoDB" id="654211at2759"/>
<feature type="region of interest" description="Disordered" evidence="10">
    <location>
        <begin position="907"/>
        <end position="969"/>
    </location>
</feature>
<evidence type="ECO:0000256" key="2">
    <source>
        <dbReference type="ARBA" id="ARBA00022723"/>
    </source>
</evidence>
<dbReference type="EnsemblMetazoa" id="XM_030987845">
    <property type="protein sequence ID" value="XP_030843705"/>
    <property type="gene ID" value="LOC115924933"/>
</dbReference>
<proteinExistence type="predicted"/>
<feature type="compositionally biased region" description="Polar residues" evidence="10">
    <location>
        <begin position="1216"/>
        <end position="1230"/>
    </location>
</feature>
<dbReference type="PROSITE" id="PS50157">
    <property type="entry name" value="ZINC_FINGER_C2H2_2"/>
    <property type="match status" value="7"/>
</dbReference>
<dbReference type="GO" id="GO:0006357">
    <property type="term" value="P:regulation of transcription by RNA polymerase II"/>
    <property type="evidence" value="ECO:0007669"/>
    <property type="project" value="UniProtKB-ARBA"/>
</dbReference>
<evidence type="ECO:0000256" key="3">
    <source>
        <dbReference type="ARBA" id="ARBA00022737"/>
    </source>
</evidence>
<dbReference type="FunFam" id="3.30.160.60:FF:001289">
    <property type="entry name" value="Zinc finger protein 574"/>
    <property type="match status" value="1"/>
</dbReference>
<dbReference type="Proteomes" id="UP000007110">
    <property type="component" value="Unassembled WGS sequence"/>
</dbReference>
<dbReference type="Gene3D" id="2.170.270.10">
    <property type="entry name" value="SET domain"/>
    <property type="match status" value="1"/>
</dbReference>
<feature type="domain" description="C2H2-type" evidence="11">
    <location>
        <begin position="825"/>
        <end position="857"/>
    </location>
</feature>
<protein>
    <recommendedName>
        <fullName evidence="15">PR domain zinc finger protein 4</fullName>
    </recommendedName>
</protein>
<dbReference type="Gene3D" id="3.30.160.60">
    <property type="entry name" value="Classic Zinc Finger"/>
    <property type="match status" value="6"/>
</dbReference>
<keyword evidence="3" id="KW-0677">Repeat</keyword>
<accession>A0A7M7P1C2</accession>
<organism evidence="13 14">
    <name type="scientific">Strongylocentrotus purpuratus</name>
    <name type="common">Purple sea urchin</name>
    <dbReference type="NCBI Taxonomy" id="7668"/>
    <lineage>
        <taxon>Eukaryota</taxon>
        <taxon>Metazoa</taxon>
        <taxon>Echinodermata</taxon>
        <taxon>Eleutherozoa</taxon>
        <taxon>Echinozoa</taxon>
        <taxon>Echinoidea</taxon>
        <taxon>Euechinoidea</taxon>
        <taxon>Echinacea</taxon>
        <taxon>Camarodonta</taxon>
        <taxon>Echinidea</taxon>
        <taxon>Strongylocentrotidae</taxon>
        <taxon>Strongylocentrotus</taxon>
    </lineage>
</organism>
<evidence type="ECO:0000313" key="13">
    <source>
        <dbReference type="EnsemblMetazoa" id="XP_030843705"/>
    </source>
</evidence>
<keyword evidence="7" id="KW-0804">Transcription</keyword>
<feature type="domain" description="C2H2-type" evidence="11">
    <location>
        <begin position="713"/>
        <end position="740"/>
    </location>
</feature>
<evidence type="ECO:0000256" key="9">
    <source>
        <dbReference type="PROSITE-ProRule" id="PRU00042"/>
    </source>
</evidence>
<reference evidence="14" key="1">
    <citation type="submission" date="2015-02" db="EMBL/GenBank/DDBJ databases">
        <title>Genome sequencing for Strongylocentrotus purpuratus.</title>
        <authorList>
            <person name="Murali S."/>
            <person name="Liu Y."/>
            <person name="Vee V."/>
            <person name="English A."/>
            <person name="Wang M."/>
            <person name="Skinner E."/>
            <person name="Han Y."/>
            <person name="Muzny D.M."/>
            <person name="Worley K.C."/>
            <person name="Gibbs R.A."/>
        </authorList>
    </citation>
    <scope>NUCLEOTIDE SEQUENCE</scope>
</reference>
<keyword evidence="2" id="KW-0479">Metal-binding</keyword>